<dbReference type="SUPFAM" id="SSF160904">
    <property type="entry name" value="Jann2411-like"/>
    <property type="match status" value="1"/>
</dbReference>
<reference evidence="3" key="1">
    <citation type="journal article" date="2019" name="Int. J. Syst. Evol. Microbiol.">
        <title>The Global Catalogue of Microorganisms (GCM) 10K type strain sequencing project: providing services to taxonomists for standard genome sequencing and annotation.</title>
        <authorList>
            <consortium name="The Broad Institute Genomics Platform"/>
            <consortium name="The Broad Institute Genome Sequencing Center for Infectious Disease"/>
            <person name="Wu L."/>
            <person name="Ma J."/>
        </authorList>
    </citation>
    <scope>NUCLEOTIDE SEQUENCE [LARGE SCALE GENOMIC DNA]</scope>
    <source>
        <strain evidence="3">JCM 16117</strain>
    </source>
</reference>
<keyword evidence="3" id="KW-1185">Reference proteome</keyword>
<dbReference type="PANTHER" id="PTHR35525:SF3">
    <property type="entry name" value="BLL6575 PROTEIN"/>
    <property type="match status" value="1"/>
</dbReference>
<dbReference type="Proteomes" id="UP001500929">
    <property type="component" value="Unassembled WGS sequence"/>
</dbReference>
<dbReference type="InterPro" id="IPR010852">
    <property type="entry name" value="ABATE"/>
</dbReference>
<protein>
    <submittedName>
        <fullName evidence="2">CGNR zinc finger domain-containing protein</fullName>
    </submittedName>
</protein>
<dbReference type="Pfam" id="PF07336">
    <property type="entry name" value="ABATE"/>
    <property type="match status" value="1"/>
</dbReference>
<dbReference type="InterPro" id="IPR021005">
    <property type="entry name" value="Znf_CGNR"/>
</dbReference>
<organism evidence="2 3">
    <name type="scientific">Herbiconiux moechotypicola</name>
    <dbReference type="NCBI Taxonomy" id="637393"/>
    <lineage>
        <taxon>Bacteria</taxon>
        <taxon>Bacillati</taxon>
        <taxon>Actinomycetota</taxon>
        <taxon>Actinomycetes</taxon>
        <taxon>Micrococcales</taxon>
        <taxon>Microbacteriaceae</taxon>
        <taxon>Herbiconiux</taxon>
    </lineage>
</organism>
<dbReference type="InterPro" id="IPR023286">
    <property type="entry name" value="ABATE_dom_sf"/>
</dbReference>
<feature type="domain" description="Zinc finger CGNR" evidence="1">
    <location>
        <begin position="133"/>
        <end position="175"/>
    </location>
</feature>
<dbReference type="EMBL" id="BAAAQY010000003">
    <property type="protein sequence ID" value="GAA2228632.1"/>
    <property type="molecule type" value="Genomic_DNA"/>
</dbReference>
<evidence type="ECO:0000313" key="3">
    <source>
        <dbReference type="Proteomes" id="UP001500929"/>
    </source>
</evidence>
<gene>
    <name evidence="2" type="ORF">GCM10009851_11350</name>
</gene>
<dbReference type="PANTHER" id="PTHR35525">
    <property type="entry name" value="BLL6575 PROTEIN"/>
    <property type="match status" value="1"/>
</dbReference>
<dbReference type="RefSeq" id="WP_259478643.1">
    <property type="nucleotide sequence ID" value="NZ_BAAAQY010000003.1"/>
</dbReference>
<evidence type="ECO:0000313" key="2">
    <source>
        <dbReference type="EMBL" id="GAA2228632.1"/>
    </source>
</evidence>
<accession>A0ABP5Q881</accession>
<proteinExistence type="predicted"/>
<dbReference type="Pfam" id="PF11706">
    <property type="entry name" value="zf-CGNR"/>
    <property type="match status" value="1"/>
</dbReference>
<sequence length="178" mass="19297">MTHVFVSGEAALDFAGTLKWRRDAPEELLVVAADLDDWALQSGIVSAPITSSTADLLEARELREAIYAAITARLSATAPPEEAVATVNRFAATPSVRPVLRAEGVEHLGSPREVLSALARNAVEVVADPALVVKECGRDRCTRVFVDRSRGSRRAWCGMEECGNRVKAAAYRRRHSTV</sequence>
<comment type="caution">
    <text evidence="2">The sequence shown here is derived from an EMBL/GenBank/DDBJ whole genome shotgun (WGS) entry which is preliminary data.</text>
</comment>
<dbReference type="Gene3D" id="1.10.3300.10">
    <property type="entry name" value="Jann2411-like domain"/>
    <property type="match status" value="1"/>
</dbReference>
<evidence type="ECO:0000259" key="1">
    <source>
        <dbReference type="Pfam" id="PF11706"/>
    </source>
</evidence>
<name>A0ABP5Q881_9MICO</name>